<dbReference type="PANTHER" id="PTHR43024">
    <property type="entry name" value="UDP-N-ACETYLMURAMOYL-TRIPEPTIDE--D-ALANYL-D-ALANINE LIGASE"/>
    <property type="match status" value="1"/>
</dbReference>
<gene>
    <name evidence="10 15" type="primary">murF</name>
    <name evidence="15" type="ORF">PZA18_00175</name>
</gene>
<dbReference type="InterPro" id="IPR000713">
    <property type="entry name" value="Mur_ligase_N"/>
</dbReference>
<feature type="domain" description="Mur ligase C-terminal" evidence="13">
    <location>
        <begin position="323"/>
        <end position="442"/>
    </location>
</feature>
<evidence type="ECO:0000256" key="7">
    <source>
        <dbReference type="ARBA" id="ARBA00022984"/>
    </source>
</evidence>
<keyword evidence="8 10" id="KW-0131">Cell cycle</keyword>
<dbReference type="NCBIfam" id="TIGR01143">
    <property type="entry name" value="murF"/>
    <property type="match status" value="1"/>
</dbReference>
<dbReference type="SUPFAM" id="SSF63418">
    <property type="entry name" value="MurE/MurF N-terminal domain"/>
    <property type="match status" value="1"/>
</dbReference>
<dbReference type="PANTHER" id="PTHR43024:SF1">
    <property type="entry name" value="UDP-N-ACETYLMURAMOYL-TRIPEPTIDE--D-ALANYL-D-ALANINE LIGASE"/>
    <property type="match status" value="1"/>
</dbReference>
<dbReference type="InterPro" id="IPR036565">
    <property type="entry name" value="Mur-like_cat_sf"/>
</dbReference>
<evidence type="ECO:0000256" key="3">
    <source>
        <dbReference type="ARBA" id="ARBA00022618"/>
    </source>
</evidence>
<dbReference type="EC" id="6.3.2.10" evidence="10 11"/>
<dbReference type="Gene3D" id="3.40.1390.10">
    <property type="entry name" value="MurE/MurF, N-terminal domain"/>
    <property type="match status" value="1"/>
</dbReference>
<dbReference type="Pfam" id="PF01225">
    <property type="entry name" value="Mur_ligase"/>
    <property type="match status" value="1"/>
</dbReference>
<evidence type="ECO:0000313" key="16">
    <source>
        <dbReference type="Proteomes" id="UP001172778"/>
    </source>
</evidence>
<accession>A0ABT7DR73</accession>
<keyword evidence="7 10" id="KW-0573">Peptidoglycan synthesis</keyword>
<dbReference type="InterPro" id="IPR036615">
    <property type="entry name" value="Mur_ligase_C_dom_sf"/>
</dbReference>
<keyword evidence="6 10" id="KW-0133">Cell shape</keyword>
<evidence type="ECO:0000259" key="13">
    <source>
        <dbReference type="Pfam" id="PF02875"/>
    </source>
</evidence>
<evidence type="ECO:0000256" key="10">
    <source>
        <dbReference type="HAMAP-Rule" id="MF_02019"/>
    </source>
</evidence>
<evidence type="ECO:0000259" key="14">
    <source>
        <dbReference type="Pfam" id="PF08245"/>
    </source>
</evidence>
<comment type="subcellular location">
    <subcellularLocation>
        <location evidence="10 11">Cytoplasm</location>
    </subcellularLocation>
</comment>
<keyword evidence="3 10" id="KW-0132">Cell division</keyword>
<dbReference type="InterPro" id="IPR051046">
    <property type="entry name" value="MurCDEF_CellWall_CoF430Synth"/>
</dbReference>
<feature type="domain" description="Mur ligase central" evidence="14">
    <location>
        <begin position="112"/>
        <end position="300"/>
    </location>
</feature>
<evidence type="ECO:0000256" key="1">
    <source>
        <dbReference type="ARBA" id="ARBA00022490"/>
    </source>
</evidence>
<evidence type="ECO:0000256" key="8">
    <source>
        <dbReference type="ARBA" id="ARBA00023306"/>
    </source>
</evidence>
<evidence type="ECO:0000313" key="15">
    <source>
        <dbReference type="EMBL" id="MDK2122459.1"/>
    </source>
</evidence>
<comment type="function">
    <text evidence="10 11">Involved in cell wall formation. Catalyzes the final step in the synthesis of UDP-N-acetylmuramoyl-pentapeptide, the precursor of murein.</text>
</comment>
<dbReference type="Gene3D" id="3.40.1190.10">
    <property type="entry name" value="Mur-like, catalytic domain"/>
    <property type="match status" value="1"/>
</dbReference>
<dbReference type="InterPro" id="IPR035911">
    <property type="entry name" value="MurE/MurF_N"/>
</dbReference>
<comment type="pathway">
    <text evidence="10 11">Cell wall biogenesis; peptidoglycan biosynthesis.</text>
</comment>
<dbReference type="Pfam" id="PF08245">
    <property type="entry name" value="Mur_ligase_M"/>
    <property type="match status" value="1"/>
</dbReference>
<feature type="binding site" evidence="10">
    <location>
        <begin position="114"/>
        <end position="120"/>
    </location>
    <ligand>
        <name>ATP</name>
        <dbReference type="ChEBI" id="CHEBI:30616"/>
    </ligand>
</feature>
<comment type="catalytic activity">
    <reaction evidence="10 11">
        <text>D-alanyl-D-alanine + UDP-N-acetyl-alpha-D-muramoyl-L-alanyl-gamma-D-glutamyl-meso-2,6-diaminopimelate + ATP = UDP-N-acetyl-alpha-D-muramoyl-L-alanyl-gamma-D-glutamyl-meso-2,6-diaminopimeloyl-D-alanyl-D-alanine + ADP + phosphate + H(+)</text>
        <dbReference type="Rhea" id="RHEA:28374"/>
        <dbReference type="ChEBI" id="CHEBI:15378"/>
        <dbReference type="ChEBI" id="CHEBI:30616"/>
        <dbReference type="ChEBI" id="CHEBI:43474"/>
        <dbReference type="ChEBI" id="CHEBI:57822"/>
        <dbReference type="ChEBI" id="CHEBI:61386"/>
        <dbReference type="ChEBI" id="CHEBI:83905"/>
        <dbReference type="ChEBI" id="CHEBI:456216"/>
        <dbReference type="EC" id="6.3.2.10"/>
    </reaction>
</comment>
<keyword evidence="4 10" id="KW-0547">Nucleotide-binding</keyword>
<keyword evidence="2 10" id="KW-0436">Ligase</keyword>
<dbReference type="GO" id="GO:0047480">
    <property type="term" value="F:UDP-N-acetylmuramoyl-tripeptide-D-alanyl-D-alanine ligase activity"/>
    <property type="evidence" value="ECO:0007669"/>
    <property type="project" value="UniProtKB-EC"/>
</dbReference>
<name>A0ABT7DR73_9NEIS</name>
<feature type="domain" description="Mur ligase N-terminal catalytic" evidence="12">
    <location>
        <begin position="29"/>
        <end position="96"/>
    </location>
</feature>
<keyword evidence="16" id="KW-1185">Reference proteome</keyword>
<keyword evidence="5 10" id="KW-0067">ATP-binding</keyword>
<evidence type="ECO:0000256" key="4">
    <source>
        <dbReference type="ARBA" id="ARBA00022741"/>
    </source>
</evidence>
<dbReference type="InterPro" id="IPR005863">
    <property type="entry name" value="UDP-N-AcMur_synth"/>
</dbReference>
<protein>
    <recommendedName>
        <fullName evidence="10 11">UDP-N-acetylmuramoyl-tripeptide--D-alanyl-D-alanine ligase</fullName>
        <ecNumber evidence="10 11">6.3.2.10</ecNumber>
    </recommendedName>
    <alternativeName>
        <fullName evidence="10">D-alanyl-D-alanine-adding enzyme</fullName>
    </alternativeName>
</protein>
<dbReference type="SUPFAM" id="SSF53623">
    <property type="entry name" value="MurD-like peptide ligases, catalytic domain"/>
    <property type="match status" value="1"/>
</dbReference>
<dbReference type="Pfam" id="PF02875">
    <property type="entry name" value="Mur_ligase_C"/>
    <property type="match status" value="1"/>
</dbReference>
<keyword evidence="9 10" id="KW-0961">Cell wall biogenesis/degradation</keyword>
<sequence length="460" mass="48520">MSGMWTVAEAARHLGASCPRPAEAVFARVSTDSRDLQPADLFVALRGERFDGHEFVAQAAQAGAAAAVVDQAFDLNRVPADFPLIIVEDTVAALGLLGTAWRSQFDLPLLAITGSSGKTSVKEMLAAVLRYHAGPDAVLATAGNLNNHLGVPQMLLRLRPQHRYAVIEMGMNHAGEIRYLTKLAKPTAALVNNAGAAHLEFLGSVEGVARAKGEIFEGLTPAGIACFNADDAFAGFWHEQTRPQPQMTFGIERGQIRASQIALLPLGSRFVLHSPQGDVAVELALPGRHNIANALAAATLALSVNIDLPTIAAGLATCTGAKGRLQRKQALSGALVIDDSYNANPDSMRAAVAVLAQFAAPRLFVMGDMGEIGADISARHAEIGEAARAAGIEHLLALGEQTVHAVARFGEGARHYSDLNTLLADLKSLSGAQSTVLVKGSRFMRMERVVDALTTGKLED</sequence>
<dbReference type="HAMAP" id="MF_02019">
    <property type="entry name" value="MurF"/>
    <property type="match status" value="1"/>
</dbReference>
<evidence type="ECO:0000259" key="12">
    <source>
        <dbReference type="Pfam" id="PF01225"/>
    </source>
</evidence>
<comment type="caution">
    <text evidence="15">The sequence shown here is derived from an EMBL/GenBank/DDBJ whole genome shotgun (WGS) entry which is preliminary data.</text>
</comment>
<dbReference type="SUPFAM" id="SSF53244">
    <property type="entry name" value="MurD-like peptide ligases, peptide-binding domain"/>
    <property type="match status" value="1"/>
</dbReference>
<reference evidence="15" key="1">
    <citation type="submission" date="2023-03" db="EMBL/GenBank/DDBJ databases">
        <title>Chitinimonas shenzhenensis gen. nov., sp. nov., a novel member of family Burkholderiaceae isolated from activated sludge collected in Shen Zhen, China.</title>
        <authorList>
            <person name="Wang X."/>
        </authorList>
    </citation>
    <scope>NUCLEOTIDE SEQUENCE</scope>
    <source>
        <strain evidence="15">DQS-5</strain>
    </source>
</reference>
<dbReference type="InterPro" id="IPR004101">
    <property type="entry name" value="Mur_ligase_C"/>
</dbReference>
<dbReference type="Gene3D" id="3.90.190.20">
    <property type="entry name" value="Mur ligase, C-terminal domain"/>
    <property type="match status" value="1"/>
</dbReference>
<comment type="similarity">
    <text evidence="10">Belongs to the MurCDEF family. MurF subfamily.</text>
</comment>
<keyword evidence="1 10" id="KW-0963">Cytoplasm</keyword>
<organism evidence="15 16">
    <name type="scientific">Parachitinimonas caeni</name>
    <dbReference type="NCBI Taxonomy" id="3031301"/>
    <lineage>
        <taxon>Bacteria</taxon>
        <taxon>Pseudomonadati</taxon>
        <taxon>Pseudomonadota</taxon>
        <taxon>Betaproteobacteria</taxon>
        <taxon>Neisseriales</taxon>
        <taxon>Chitinibacteraceae</taxon>
        <taxon>Parachitinimonas</taxon>
    </lineage>
</organism>
<evidence type="ECO:0000256" key="5">
    <source>
        <dbReference type="ARBA" id="ARBA00022840"/>
    </source>
</evidence>
<evidence type="ECO:0000256" key="11">
    <source>
        <dbReference type="RuleBase" id="RU004136"/>
    </source>
</evidence>
<dbReference type="RefSeq" id="WP_284098747.1">
    <property type="nucleotide sequence ID" value="NZ_JARRAF010000001.1"/>
</dbReference>
<dbReference type="EMBL" id="JARRAF010000001">
    <property type="protein sequence ID" value="MDK2122459.1"/>
    <property type="molecule type" value="Genomic_DNA"/>
</dbReference>
<evidence type="ECO:0000256" key="2">
    <source>
        <dbReference type="ARBA" id="ARBA00022598"/>
    </source>
</evidence>
<dbReference type="Proteomes" id="UP001172778">
    <property type="component" value="Unassembled WGS sequence"/>
</dbReference>
<dbReference type="InterPro" id="IPR013221">
    <property type="entry name" value="Mur_ligase_cen"/>
</dbReference>
<evidence type="ECO:0000256" key="6">
    <source>
        <dbReference type="ARBA" id="ARBA00022960"/>
    </source>
</evidence>
<evidence type="ECO:0000256" key="9">
    <source>
        <dbReference type="ARBA" id="ARBA00023316"/>
    </source>
</evidence>
<proteinExistence type="inferred from homology"/>